<dbReference type="GeneID" id="103267418"/>
<feature type="domain" description="Coiled-coil" evidence="3">
    <location>
        <begin position="3195"/>
        <end position="3270"/>
    </location>
</feature>
<feature type="domain" description="Coiled-coil" evidence="3">
    <location>
        <begin position="4980"/>
        <end position="5134"/>
    </location>
</feature>
<evidence type="ECO:0000313" key="4">
    <source>
        <dbReference type="Proteomes" id="UP000189704"/>
    </source>
</evidence>
<feature type="domain" description="Coiled-coil" evidence="3">
    <location>
        <begin position="5474"/>
        <end position="5577"/>
    </location>
</feature>
<feature type="domain" description="Coiled-coil" evidence="3">
    <location>
        <begin position="4612"/>
        <end position="4807"/>
    </location>
</feature>
<feature type="compositionally biased region" description="Basic and acidic residues" evidence="1">
    <location>
        <begin position="5735"/>
        <end position="5744"/>
    </location>
</feature>
<dbReference type="Pfam" id="PF15804">
    <property type="entry name" value="CCDC168_N"/>
    <property type="match status" value="13"/>
</dbReference>
<protein>
    <submittedName>
        <fullName evidence="5">Coiled-coil domain-containing protein 168</fullName>
    </submittedName>
</protein>
<feature type="transmembrane region" description="Helical" evidence="2">
    <location>
        <begin position="36"/>
        <end position="57"/>
    </location>
</feature>
<feature type="compositionally biased region" description="Basic and acidic residues" evidence="1">
    <location>
        <begin position="6210"/>
        <end position="6235"/>
    </location>
</feature>
<feature type="compositionally biased region" description="Basic and acidic residues" evidence="1">
    <location>
        <begin position="5714"/>
        <end position="5726"/>
    </location>
</feature>
<feature type="compositionally biased region" description="Polar residues" evidence="1">
    <location>
        <begin position="2786"/>
        <end position="2802"/>
    </location>
</feature>
<feature type="region of interest" description="Disordered" evidence="1">
    <location>
        <begin position="4892"/>
        <end position="4921"/>
    </location>
</feature>
<feature type="compositionally biased region" description="Basic and acidic residues" evidence="1">
    <location>
        <begin position="988"/>
        <end position="997"/>
    </location>
</feature>
<accession>A0A3Q0ECD5</accession>
<feature type="compositionally biased region" description="Polar residues" evidence="1">
    <location>
        <begin position="5584"/>
        <end position="5599"/>
    </location>
</feature>
<feature type="region of interest" description="Disordered" evidence="1">
    <location>
        <begin position="1847"/>
        <end position="1873"/>
    </location>
</feature>
<feature type="region of interest" description="Disordered" evidence="1">
    <location>
        <begin position="5310"/>
        <end position="5344"/>
    </location>
</feature>
<feature type="region of interest" description="Disordered" evidence="1">
    <location>
        <begin position="5433"/>
        <end position="5458"/>
    </location>
</feature>
<dbReference type="KEGG" id="csyr:103267418"/>
<gene>
    <name evidence="5" type="primary">CCDC168</name>
</gene>
<dbReference type="RefSeq" id="XP_021571723.1">
    <property type="nucleotide sequence ID" value="XM_021716048.1"/>
</dbReference>
<evidence type="ECO:0000259" key="3">
    <source>
        <dbReference type="Pfam" id="PF15804"/>
    </source>
</evidence>
<feature type="region of interest" description="Disordered" evidence="1">
    <location>
        <begin position="4502"/>
        <end position="4527"/>
    </location>
</feature>
<proteinExistence type="predicted"/>
<evidence type="ECO:0000256" key="1">
    <source>
        <dbReference type="SAM" id="MobiDB-lite"/>
    </source>
</evidence>
<dbReference type="PANTHER" id="PTHR35542:SF2">
    <property type="entry name" value="LEUCINE-RICH REPEAT TRANSMEMBRANE PROTEIN CCDC168"/>
    <property type="match status" value="1"/>
</dbReference>
<feature type="compositionally biased region" description="Basic and acidic residues" evidence="1">
    <location>
        <begin position="5318"/>
        <end position="5344"/>
    </location>
</feature>
<keyword evidence="2" id="KW-0472">Membrane</keyword>
<feature type="compositionally biased region" description="Polar residues" evidence="1">
    <location>
        <begin position="5702"/>
        <end position="5713"/>
    </location>
</feature>
<feature type="domain" description="Coiled-coil" evidence="3">
    <location>
        <begin position="5347"/>
        <end position="5472"/>
    </location>
</feature>
<evidence type="ECO:0000256" key="2">
    <source>
        <dbReference type="SAM" id="Phobius"/>
    </source>
</evidence>
<feature type="compositionally biased region" description="Basic and acidic residues" evidence="1">
    <location>
        <begin position="4260"/>
        <end position="4343"/>
    </location>
</feature>
<feature type="domain" description="Coiled-coil" evidence="3">
    <location>
        <begin position="1993"/>
        <end position="2027"/>
    </location>
</feature>
<name>A0A3Q0ECD5_CARSF</name>
<feature type="region of interest" description="Disordered" evidence="1">
    <location>
        <begin position="6189"/>
        <end position="6289"/>
    </location>
</feature>
<feature type="compositionally biased region" description="Polar residues" evidence="1">
    <location>
        <begin position="958"/>
        <end position="969"/>
    </location>
</feature>
<feature type="region of interest" description="Disordered" evidence="1">
    <location>
        <begin position="5575"/>
        <end position="5608"/>
    </location>
</feature>
<reference evidence="5" key="1">
    <citation type="submission" date="2025-08" db="UniProtKB">
        <authorList>
            <consortium name="RefSeq"/>
        </authorList>
    </citation>
    <scope>IDENTIFICATION</scope>
</reference>
<feature type="domain" description="Coiled-coil" evidence="3">
    <location>
        <begin position="3446"/>
        <end position="3597"/>
    </location>
</feature>
<feature type="domain" description="Coiled-coil" evidence="3">
    <location>
        <begin position="3311"/>
        <end position="3416"/>
    </location>
</feature>
<dbReference type="OrthoDB" id="9837682at2759"/>
<feature type="domain" description="Coiled-coil" evidence="3">
    <location>
        <begin position="4400"/>
        <end position="4553"/>
    </location>
</feature>
<feature type="compositionally biased region" description="Basic and acidic residues" evidence="1">
    <location>
        <begin position="6249"/>
        <end position="6264"/>
    </location>
</feature>
<feature type="region of interest" description="Disordered" evidence="1">
    <location>
        <begin position="2778"/>
        <end position="2804"/>
    </location>
</feature>
<feature type="compositionally biased region" description="Basic and acidic residues" evidence="1">
    <location>
        <begin position="4351"/>
        <end position="4392"/>
    </location>
</feature>
<feature type="compositionally biased region" description="Basic and acidic residues" evidence="1">
    <location>
        <begin position="4770"/>
        <end position="4787"/>
    </location>
</feature>
<feature type="region of interest" description="Disordered" evidence="1">
    <location>
        <begin position="6855"/>
        <end position="6876"/>
    </location>
</feature>
<feature type="region of interest" description="Disordered" evidence="1">
    <location>
        <begin position="1773"/>
        <end position="1812"/>
    </location>
</feature>
<feature type="domain" description="Coiled-coil" evidence="3">
    <location>
        <begin position="5249"/>
        <end position="5345"/>
    </location>
</feature>
<sequence length="7046" mass="798944">MSKKYDFPKKGVKGGLEDNIFLTWELLESWITQNDWMAILFIIFLVIIFEVILIKLFTAFQKSPAASENHRSDAQENEDSYPKSTKLVLENWPAICSSSEERVDTFSGERTTSSLTSEENESRFKDRILSSSECTATSIGEYRVSHFSESHLPSSNGISSSFSLFHSKVKEMFPSHREPPENEHETIQFSSKHLISIMKTNKNKNTVVSSDFNFSITRFTVDNEDLDVAPCPSVHLFLSRDQVRHLEENVRDQISSKYKAVLESETIYLCSRPQESLTQKQHSVGMVSSEQAQDYFPGQSDIQNEGFYEAQFTSQAQQLIHSQESISQPDIKASTFAQPQDMMRKLFSSSTHDSFQIQDFDKSQNFGKIPCIVETQESIKGLESDEHLDEAKYLAYFEDSDKIEYSTKGQNTVFKNAEFLDITVNPNSIAKDMSQLESIKPQGQQQIASSELSQNSVYSSVPLSPTIKGQKNRRKIPDIKSKLSLNVRYLKVKKTPTSHVFQIIVYHTLKNKDELGCKYNIEKKELCEKKDISDIALHLISVSKRIPPYIKKYSRKKLVKVVPGLMKYGHYLQKQNKLPDAEKINNSASIEERGISGVIKNVKQCGRENKGLKKISPEMLPQLEQSSVANTVQVKVPCSLIETIRKSKESLKDPSTQAKEIGVAEFQDTNSKETFDLHVPKHETPLEAAVSEPMQKVVSSSTMELNRRMKIQEDLPSTENSQLQLSNGEELLTSTPEKQRCFPKENTQKPKESMEIILKLSNVHMLISLGNKKHKSSEELESMTIQVHTESINQKEKGPLILNIPEHSDLSESEELECNTRLNVKKVHQDQKISDAFHNATYTTISEPPDREMHSRLKSKTDTSRVIRLSHLASKQEKLPDDNKTQNANCIDKSSICKKPQQCDREEEEQEEQEVILELTQGFKFSIQLKQKPKYFKFEMEQTSSGSRKTPNKEQEVHPQTLSTPTILGTSPCPVMDPFQVEQMKHSADRPVSRESATDPNNSLTMPENLPAGNILIETPESGVPFVENPRNTLDSHFEEETEDLKRDLPTVALGSFNIHMFTVPYFKRQKIKKKQSGRKSVLSVKNVIMKVKKPSVLLTPYIRVHGTPRHGRKLRGNFEIIIKQTLQDKVVVDVLPDVIHSHMSILPNTGMRSKLNEENHNHTKRLQEQSQVEREEKCSDSINKGNESQYTLETQLQDEVEGITEALLTAVPPDIWNFRLEANPAKEIKTEKEVHQPVPFTETIMESIDAPIMEPSHAENVKRSQIAQTDFKCTADLEMPLSMSGKSLTRDPLNQIRECDAPSNGSDTRRIDAFAGKKAELPKDVPATSPETFDCFIPVLSCSKINKKRVTFAPISSILELKHINMKAVKPSLSQIINITSHRKELKTKSMKINQAKGPVPKYLNAFYSPMYSRLQREFCHSQLKQEEPARKKYIDVFAKSSAFCDTEEKLQVGEKEEQKAVLEAAAQQSQHLESDVHLMKEIHLDESDPARNCLTQELPIIGQSVQHQAGFTPTTLEASLKMGPLETEELKNANKIENYIKVPVGAKILPPKSLQVPENSHDFILNARQKAHGLVKPVEKLNQPESTNMQVQPQTILGSTCPIWDKFQLEKLESGVRFSSLKSGEAKIDEIIFSVTEGSISSDSNHQKEQARNSEKKETGTFNFCTPTLSIPIFRRNLKKFSDMKTLVNPKCEIKKAKKPAISYMLNIKGDARSKHRKESVYNLKNKMKEVHQGEKVADKTDSFMTIIPDTNMCGKIETENDMLREIRLKSSQVKQKTSPHKGSITLDDIQKPDLQDEEEDTSWDGNRRRKWDSSISEKKAWKRKDSLRTALKLSSFSRLESPKSESWTHTLESAGKKSPMSPKHVTLKAKQPPVSQLFNITRYPTEGHRKKKQCHFNYKMKEKQWYASIEETLLSATENAESPSLKSMIDKLSFSTRARDTLSNRLLQQNLHGHVTEEKAELKENLTTTFLGPSDSFMPVLSDSPSKINTAQLSERKVILDPRSFTVKEKKSLISQTHKTKRQFTTKHRKKLESNLKTLFNRTLQKTLNGHSTEEKAELQENLTITFLGPLDFSMPSSKSQINTGQLSEGEIILNAECLTVLEKKSPISQIRQTNRQFVTKHRKKLESNLKTNLKAMWQGKNVADAFPNTICFTPGASDITKQSRFEAEVDRRVSGLSHTGPTQVESPVKGIATYSDSIDMREASNFLKEAKQRDRENEEKQEHPVETGPCYMKNLMINEPHPGKSEGVHLRESFFPESRIYKGNLEKNVKTEKNKNVDMSLKIGLPRMGKSDICTELNEPTGDAISNEYDQKKIDHFVLKEKVSYNLAGIVLESVGRHLSASEEIKRQNDSLKIADRSCPKGIILKAKQSAVSQSLNMVDDTEQKQNFKAQKIQMERDKAKTKVDLIDQESNAIEEFSSGPAFFSKLHLLQAKKKKKECKTANGKTRANSKTLALQKKQEPCVLGTTWSSPCAYTPIYPKTVRHKDKAKTADVESTLYTPQVTLKVKKTPVSQLLGRGTGSHKKLGGSTQQEKAFHLSQSAVNLVLKAVFDSKCLPSGINKHTEIRMEKSKPREGVCILSHLKLGTPRSEAKMPLSESINMSSIIRTLEQGTREEQRYQDNLVDIPQQYVKPLRIKVQRLKEYYHIKLEVDLQRKLCSELTFQKGIVPMTNLGSVAHPMMKPLHLENTGEVAKEGDVYINKKNISHALGSEELKEADILVGPKGQKFLCTNLKVQHKMSAVQKGQVNPNYNPESILDSASFPHRGSFHLKQAVNTKKDHVSVSESSNENPQGKGQSKLTHVPLKSNRQKMDFSERLWMKQLNICNQNKENILESVSSCVLYQLLIENPKEEVSAKEMMSSDVSCSVVKKASDEVSIPVDKLPGSEEINLHIKGRKEHQQESTCKAFQTSVSHSWMDKRPIKSPWIKKPLQAVDNPEHHTVNTEGIDLFVTGKGEQQETCTHKAFLNSASHFKPDLLQINTPMQQVKLDATNIVYYNDSALPTREAVKQMDVIVGYTKKTKKRQTISKTGQKQQYLSISYENCWECISYPQKYPHPLSHLMPQKKEASGVGNVLSTTNGQDLLSNDQLNTVCEDGLEWTVPSITLRQMKNQTTMLPSGTHHKTKKYLNLLFPKGNKSSDRAQIIDFISNSSHKLRVRKRVESHKANQNVQKEKCLSGVFLHSVSMPILHESKRQKDRIKQGIVKGIIYHKRTTLKLTKSVFSPILNPAVYGAPSDRLERQWDITEEIINMRHRMGEQDMVEAKIYESGPFLYLELNEETTDGVISNNVERTQQYISQRKKRDEVKTVDLKRIMRLNTTLKTKKSSLMHILSRKKYMLLLDIIKQESKMQEPKGKSGVKLTNLCISSPSLAHPGSNLRVNAGKDKPGILRNCLSSLKLQASPKKRVSFAETIKTVKKVSFAETIDRDNLSNVIESKCLLKKKKEDRESILDVKDIMGFICTILKGKNSPFKHLLHGKEPQWSNKKQDKMTQKEKSNLDVVQNKPHASIISSPHLKWDPRVKEVYMRGVTRFCLPSSTLQELSGTMEKCEEPTDDILNSIRKAKHMALKDRVEMALEEMVHSKRITLETKQSSLSQELQLHIKGKEKNMPGVKEVAIRSKHLLSISFPPYSNMGTVKEEETMPIKVTFSFSQPNIQKSLVIDKTVCKRSFSANISSSVKKVLEHILPEIEVKVKMEKVIPLQKKKSLVSQEVQLDIRDQEGGIQKMKGEPSVLLTNTSTSIPSSSHLKLDKRIEKGDTRYSLPELSHHKPSTIVKKANGEAIEVDITSDVQKAKENMPQKEEDKVKISARKDILHPEDRDVKGKKMFLQDLPLNVKEQGKTDRDIKEQGEMDQEVKEQGKIDREVKEKEKIDGNVKEQGKTDQEVKEQEKMDGEVKEQEKMDGDVEEQEKMGGDVEEQEKMGGEIKEQGKADQEVKEQEKMNGEVKEQEKADQEIKEQGKTDREVKEQEKTDEDVEEKEKMGGDVEEQEKMGGDIKEQGKAEQEVKEQEKMDGEVKEQEKTDQEIKEQGKTDREVKEQEEMDGNVKEGKIDGGVKEQERMDQEVKEGKMDEGIKEQGKMDQEVKEQEKIDGDVNEGKTDGDVEEQGKTDQEVKEGKMNRDVKKQGKMDEKVKEGKVDGDVKEQGKTNREIEQEKVDGDVKQGKVDGDIKEQGEMDLKVKEQEKMEGDVKEQGKMDGDVKERKMGRDVKEPGKTDLKVKEQEKMNREVKEQGKMNGEGKEQGKMNGEGKEQGKMNGGVQEQEKTDGIIKEHEKVDGDIKEQGKMDLKVEEKEKRDEEVKEQGKTDGDIKEQREVDGDIKEQEKMGGDIKEQGKMDHKVKEGKMDGVMQEQGKIDGDVKEHGKMHQDIKEQGEKLREDQDQRKIDEDVKEQWKTEGTGAVQGKLGGDESEQEVVLSRQSPFESSLAHYELSTRVEGKEDIQGTTRYAVSQVRNQKSSDAGEIAHTRSVGNLSNGVKTVSEYKPQKGVDRGKIVTMKYVMPPEGTTSKAKQLPLSRAPSITGGSSSKIREEQADIKEKLEHIQKRKSELDVVQATPSVPHDKLDKGIEGKEEKHGVTRSFLPPSRDMVSSDMGKFKYTLSPSNDTLIKSKRSENITQTEEDKAKCITIKTQKSLFSNILKIRNLQVKIKEQGKKTREGEVETVVLLSQTYPIVCSSTSLNLDTIKGEESESGIIGSYGPHFELQESLPADQIAPTESTDSLVKKGKRLPKKEDTVRAVAKDDLMHPSGAVFKAKTSEPSLVFSVTEHSPLSKRKEPQWGMKKTVEKKQERTGGPDMLLMETHSSMPSPSHRRFLSTQLELPIFSDAEKSSCAGSKDNISSHNITLKANQHMPHKEVNEGIKIEDRKGRILHERIILKAETSPLAQLYKGKKHPLNIKEQGKEKQESKREPRMVSTSVSSSPFHLKCSSRMNKKEGALGKTQFSFPSAKICDSLDSGKKAYAKSLDCYMLSDRAGSIQSITQKEEKDRFKVALRNKMLPKYMDPKAKKLLSSHVLGTIGKWRTKVQRRKIQGDKYEQVMGLISKNTSLLTPPYLKFDTTQGEKNMVRIPKLSLPQLKSKESSDAGRVAVPETTDGELSDKVREFKAHVLQKEEKGREKVVDKNSVVDPKKIYRKAKTSPAVHTYNLSELQWKTGGLKEKVEEVKCEPGMMLTKSSSGSFSPLHLNVNTGIKEESIPWLMRPSLSQVNLQESSDSEGGIYIKPVANNILISLQTGKQHVPQGKEEVGVQIVNITISPKHQEKKVQESKDELGVVLTKSPSFISQPQLKVDKETHEDVETLRLIRSALQRISHAGETVQTKSVDSDISKDVRNEKQHMPQKEERTREKMVDMRGTDVTLKSKKSPRSGILYRSELHLNIRGQKQKEPEGQGKPPCMVQRKVYTSKFSPDPQLDKGMQVDEKTPSSPLLMLSALSIAEKTSETEAASGDARKGKPHMSQKEEKHEVKMVEMQVRMHCRAARSSPLSHFLNAKEFVLNINKVKGKIHKDKGEACVVLTRTFLSIPSEPLLYIDSEKKIGKHTPGTAGSSCLQQNLQVSSDIQEIANRGSVEGDDKNTVKQAEHYVSHQEAEQQWTSNLMSSIPQRNEPSRGKTERDLNLSVSNSLDEDIYVTGFGTIKHVKRLEWLFTEIQPEKYKTETLTTFLSYPTTDPTKMGSLKKETEIMENLNHEISPKVSVSLPRETSKKINTTLDTPVSSKEFSFSERDAHQRETSSRVSPESEGSYKFDKPEENVQSDDQISKMFSPKALVPQTKGSLKKVNIITKWNSPQNMEEQYTVMKKQVMPQSESGHKTRQNSDLFVKVQLTSGKQKIPLETDVDEKMTAYPSQEILPGKCMVITEFDAVPGKKEQTLLVSEQDDHAPELLQMSLFPPWTFPVQSGGPGKKDETDTNTNISLKQKNLEMDNNNTVNQKEGELKVDTNRTLYLEEDTIEMHKNSLVNLKKKEVRMDTQNTVNLLVPSLKAEKSQIKTQVVTQLEYNNQAKHKKELEASCGAKQNIQPQKLFQKNVLDSFYGSILFSPKFEGQKVSLTTRELNRKLSPKYLTIKTPNHRISQMLRIIGHGTPSNRKKLKYDINKSTDMVSWDKDDSGIFLRSLTISMVHPPHIKETAESEINIERKKGISLSKSQEKSPKIGEIVKKDTLTIVKEEQNFTNTVPQDSQLYIVDEEQMWKPPNVKSEANFRSETSKENFNSQTKEGGAPRHDESRSIKKPDLHITEQEEKLPIHVLTPTECPSLFEDPKQPKQRDQSEPVRDMSTQEVQQPKDLPGTMPIPPQGKSSEIKIAAGDTCVECFLPIYEGIKNVSESQVKNMTQNKVSSDKLEKVQTCKPINLKSPPFPEGPGTTSAAMHPKLQHKPLLEEFTPKEKHKLTNHLESKALDIQLNLIPEMAKKSLQKFNFYPKGTISAFNSARFYPRHKKMNAWSLEGIDTIELNLKHKYQKDSSPINCMKTSINVSRSSKETITKFKSINKLENGMYSVTSAAEMPPPHCLQNYSVEEKAKLLMHFSVKILEIKMKAFPRIVEESYAMVSAQHRKEPLFNCIHSATKAPKQKNRVMLFFDEKTLHQIDLDLQYKYLRFLLGLPAENMLPKPNGFPKDMLKVNTIATSKKIDDGGKTCLSIDTELLEQHISFKKLSPHENSPLFRKLMEPTHNASHSAIQKDTKDLSELKSPVTPEKDRQYHVWFQETNTQKSFDLRTQSHANNVADSHKTQISEDFTDTQKKIESTANLEKCPAFEVSESEECMFLETNSYLSEESQNILYKGQKGIPLKNLGKMNEITTGLKPFYNDDSSSHQIRDCRKHTLMMASPSYKSCRRRKCRSSSKIKHPDCLCHSSLNAVSLNSVEIQPKSSTVSSSKEKHSQATRNKTSYPLAPLTEANIKLHLAKIQGKSHMHPKSKERKKAKCDVFRKNIHWDHDYSHTHSEEKCARKKRVYYHEPERSDYFHNRHKSASIPPQEKINFHSEKEQNQPFFFACVPADSLDIIPQTIRWVIPPDTLRKRNFRVPLVANISSSWTVWSLSKKVLESLSKFFPTDHHS</sequence>
<feature type="domain" description="Coiled-coil" evidence="3">
    <location>
        <begin position="4856"/>
        <end position="4965"/>
    </location>
</feature>
<keyword evidence="2" id="KW-1133">Transmembrane helix</keyword>
<evidence type="ECO:0000313" key="5">
    <source>
        <dbReference type="RefSeq" id="XP_021571723.1"/>
    </source>
</evidence>
<feature type="region of interest" description="Disordered" evidence="1">
    <location>
        <begin position="3839"/>
        <end position="4408"/>
    </location>
</feature>
<feature type="region of interest" description="Disordered" evidence="1">
    <location>
        <begin position="5702"/>
        <end position="5750"/>
    </location>
</feature>
<feature type="compositionally biased region" description="Basic and acidic residues" evidence="1">
    <location>
        <begin position="3839"/>
        <end position="3970"/>
    </location>
</feature>
<organism evidence="4 5">
    <name type="scientific">Carlito syrichta</name>
    <name type="common">Philippine tarsier</name>
    <name type="synonym">Tarsius syrichta</name>
    <dbReference type="NCBI Taxonomy" id="1868482"/>
    <lineage>
        <taxon>Eukaryota</taxon>
        <taxon>Metazoa</taxon>
        <taxon>Chordata</taxon>
        <taxon>Craniata</taxon>
        <taxon>Vertebrata</taxon>
        <taxon>Euteleostomi</taxon>
        <taxon>Mammalia</taxon>
        <taxon>Eutheria</taxon>
        <taxon>Euarchontoglires</taxon>
        <taxon>Primates</taxon>
        <taxon>Haplorrhini</taxon>
        <taxon>Tarsiiformes</taxon>
        <taxon>Tarsiidae</taxon>
        <taxon>Carlito</taxon>
    </lineage>
</organism>
<dbReference type="InterPro" id="IPR053366">
    <property type="entry name" value="LRR_transmembrane"/>
</dbReference>
<dbReference type="PANTHER" id="PTHR35542">
    <property type="entry name" value="COILED-COIL DOMAIN-CONTAINING PROTEIN 168"/>
    <property type="match status" value="1"/>
</dbReference>
<dbReference type="CTD" id="643677"/>
<dbReference type="Proteomes" id="UP000189704">
    <property type="component" value="Unplaced"/>
</dbReference>
<feature type="region of interest" description="Disordered" evidence="1">
    <location>
        <begin position="4762"/>
        <end position="4787"/>
    </location>
</feature>
<keyword evidence="4" id="KW-1185">Reference proteome</keyword>
<feature type="domain" description="Coiled-coil" evidence="3">
    <location>
        <begin position="437"/>
        <end position="516"/>
    </location>
</feature>
<keyword evidence="2" id="KW-0812">Transmembrane</keyword>
<feature type="region of interest" description="Disordered" evidence="1">
    <location>
        <begin position="941"/>
        <end position="973"/>
    </location>
</feature>
<feature type="region of interest" description="Disordered" evidence="1">
    <location>
        <begin position="988"/>
        <end position="1010"/>
    </location>
</feature>
<feature type="domain" description="Coiled-coil" evidence="3">
    <location>
        <begin position="3705"/>
        <end position="3826"/>
    </location>
</feature>
<dbReference type="InterPro" id="IPR031624">
    <property type="entry name" value="CCDC168_N"/>
</dbReference>
<feature type="compositionally biased region" description="Basic and acidic residues" evidence="1">
    <location>
        <begin position="4896"/>
        <end position="4909"/>
    </location>
</feature>
<feature type="compositionally biased region" description="Basic and acidic residues" evidence="1">
    <location>
        <begin position="3978"/>
        <end position="4252"/>
    </location>
</feature>